<protein>
    <submittedName>
        <fullName evidence="2">Uncharacterized protein</fullName>
    </submittedName>
</protein>
<evidence type="ECO:0000313" key="2">
    <source>
        <dbReference type="EMBL" id="KAJ7722406.1"/>
    </source>
</evidence>
<feature type="chain" id="PRO_5041931625" evidence="1">
    <location>
        <begin position="26"/>
        <end position="208"/>
    </location>
</feature>
<organism evidence="2 3">
    <name type="scientific">Mycena metata</name>
    <dbReference type="NCBI Taxonomy" id="1033252"/>
    <lineage>
        <taxon>Eukaryota</taxon>
        <taxon>Fungi</taxon>
        <taxon>Dikarya</taxon>
        <taxon>Basidiomycota</taxon>
        <taxon>Agaricomycotina</taxon>
        <taxon>Agaricomycetes</taxon>
        <taxon>Agaricomycetidae</taxon>
        <taxon>Agaricales</taxon>
        <taxon>Marasmiineae</taxon>
        <taxon>Mycenaceae</taxon>
        <taxon>Mycena</taxon>
    </lineage>
</organism>
<name>A0AAD7HLA1_9AGAR</name>
<feature type="signal peptide" evidence="1">
    <location>
        <begin position="1"/>
        <end position="25"/>
    </location>
</feature>
<dbReference type="EMBL" id="JARKIB010000220">
    <property type="protein sequence ID" value="KAJ7722406.1"/>
    <property type="molecule type" value="Genomic_DNA"/>
</dbReference>
<reference evidence="2" key="1">
    <citation type="submission" date="2023-03" db="EMBL/GenBank/DDBJ databases">
        <title>Massive genome expansion in bonnet fungi (Mycena s.s.) driven by repeated elements and novel gene families across ecological guilds.</title>
        <authorList>
            <consortium name="Lawrence Berkeley National Laboratory"/>
            <person name="Harder C.B."/>
            <person name="Miyauchi S."/>
            <person name="Viragh M."/>
            <person name="Kuo A."/>
            <person name="Thoen E."/>
            <person name="Andreopoulos B."/>
            <person name="Lu D."/>
            <person name="Skrede I."/>
            <person name="Drula E."/>
            <person name="Henrissat B."/>
            <person name="Morin E."/>
            <person name="Kohler A."/>
            <person name="Barry K."/>
            <person name="LaButti K."/>
            <person name="Morin E."/>
            <person name="Salamov A."/>
            <person name="Lipzen A."/>
            <person name="Mereny Z."/>
            <person name="Hegedus B."/>
            <person name="Baldrian P."/>
            <person name="Stursova M."/>
            <person name="Weitz H."/>
            <person name="Taylor A."/>
            <person name="Grigoriev I.V."/>
            <person name="Nagy L.G."/>
            <person name="Martin F."/>
            <person name="Kauserud H."/>
        </authorList>
    </citation>
    <scope>NUCLEOTIDE SEQUENCE</scope>
    <source>
        <strain evidence="2">CBHHK182m</strain>
    </source>
</reference>
<keyword evidence="1" id="KW-0732">Signal</keyword>
<dbReference type="AlphaFoldDB" id="A0AAD7HLA1"/>
<accession>A0AAD7HLA1</accession>
<proteinExistence type="predicted"/>
<evidence type="ECO:0000313" key="3">
    <source>
        <dbReference type="Proteomes" id="UP001215598"/>
    </source>
</evidence>
<dbReference type="Proteomes" id="UP001215598">
    <property type="component" value="Unassembled WGS sequence"/>
</dbReference>
<keyword evidence="3" id="KW-1185">Reference proteome</keyword>
<evidence type="ECO:0000256" key="1">
    <source>
        <dbReference type="SAM" id="SignalP"/>
    </source>
</evidence>
<comment type="caution">
    <text evidence="2">The sequence shown here is derived from an EMBL/GenBank/DDBJ whole genome shotgun (WGS) entry which is preliminary data.</text>
</comment>
<gene>
    <name evidence="2" type="ORF">B0H16DRAFT_1473387</name>
</gene>
<sequence length="208" mass="22686">MKFTTSFIALIASFFPVLSLGVAEAVPAQATFQQAGARELGFFIYSTGYPDVDAPDGIIKVFVPQDDCTSFHIPSKPIILFGDPQGTCMDYFEFPSPYRGADKRRWKWVDPTLSLISCIAPSFGGSTVGRSSEDPLAKETIKKLYIVLLILSCTVCANVIDLSTVEARISAPGQHITSVQKSSRVMVQRLLSSEVELPTVEFYCGGVE</sequence>